<dbReference type="PANTHER" id="PTHR35006">
    <property type="entry name" value="GLYOXALASE FAMILY PROTEIN (AFU_ORTHOLOGUE AFUA_5G14830)"/>
    <property type="match status" value="1"/>
</dbReference>
<protein>
    <submittedName>
        <fullName evidence="2">Glyoxalase</fullName>
    </submittedName>
</protein>
<name>A0A1L5BRI8_SPHIB</name>
<organism evidence="2 3">
    <name type="scientific">Sphingobium indicum (strain DSM 16412 / CCM 7286 / MTCC 6364 / B90A)</name>
    <dbReference type="NCBI Taxonomy" id="861109"/>
    <lineage>
        <taxon>Bacteria</taxon>
        <taxon>Pseudomonadati</taxon>
        <taxon>Pseudomonadota</taxon>
        <taxon>Alphaproteobacteria</taxon>
        <taxon>Sphingomonadales</taxon>
        <taxon>Sphingomonadaceae</taxon>
        <taxon>Sphingobium</taxon>
    </lineage>
</organism>
<reference evidence="2 3" key="1">
    <citation type="journal article" date="2012" name="J. Bacteriol.">
        <title>Genome sequence of Sphingobium indicum B90A, a hexachlorocyclohexane-degrading bacterium.</title>
        <authorList>
            <person name="Anand S."/>
            <person name="Sangwan N."/>
            <person name="Lata P."/>
            <person name="Kaur J."/>
            <person name="Dua A."/>
            <person name="Singh A.K."/>
            <person name="Verma M."/>
            <person name="Kaur J."/>
            <person name="Khurana J.P."/>
            <person name="Khurana P."/>
            <person name="Mathur S."/>
            <person name="Lal R."/>
        </authorList>
    </citation>
    <scope>NUCLEOTIDE SEQUENCE [LARGE SCALE GENOMIC DNA]</scope>
    <source>
        <strain evidence="3">DSM 16412 / CCM 7286 / MTCC 6364 / B90A</strain>
    </source>
</reference>
<sequence>MFSHVMIGTDDVDEAKIFYDAALGVLDVPPGVIDEKGRLVYMHKGGRFLITRPINGAPATFANGGTLGFHAGSPELVDAWHAAGLAHGGTAIESPPGIRHATEGRTVYLAYLRDPAGNKVCAYFKVSG</sequence>
<dbReference type="RefSeq" id="WP_007682346.1">
    <property type="nucleotide sequence ID" value="NZ_CP013070.1"/>
</dbReference>
<dbReference type="Gene3D" id="3.10.180.10">
    <property type="entry name" value="2,3-Dihydroxybiphenyl 1,2-Dioxygenase, domain 1"/>
    <property type="match status" value="1"/>
</dbReference>
<proteinExistence type="predicted"/>
<dbReference type="PROSITE" id="PS51819">
    <property type="entry name" value="VOC"/>
    <property type="match status" value="1"/>
</dbReference>
<evidence type="ECO:0000313" key="3">
    <source>
        <dbReference type="Proteomes" id="UP000004550"/>
    </source>
</evidence>
<accession>A0A1L5BRI8</accession>
<dbReference type="PANTHER" id="PTHR35006:SF1">
    <property type="entry name" value="BLL2941 PROTEIN"/>
    <property type="match status" value="1"/>
</dbReference>
<dbReference type="InterPro" id="IPR037523">
    <property type="entry name" value="VOC_core"/>
</dbReference>
<dbReference type="EMBL" id="CP013070">
    <property type="protein sequence ID" value="APL95511.1"/>
    <property type="molecule type" value="Genomic_DNA"/>
</dbReference>
<dbReference type="InterPro" id="IPR004360">
    <property type="entry name" value="Glyas_Fos-R_dOase_dom"/>
</dbReference>
<dbReference type="AlphaFoldDB" id="A0A1L5BRI8"/>
<feature type="domain" description="VOC" evidence="1">
    <location>
        <begin position="1"/>
        <end position="125"/>
    </location>
</feature>
<dbReference type="CDD" id="cd07262">
    <property type="entry name" value="VOC_like"/>
    <property type="match status" value="1"/>
</dbReference>
<dbReference type="InterPro" id="IPR029068">
    <property type="entry name" value="Glyas_Bleomycin-R_OHBP_Dase"/>
</dbReference>
<evidence type="ECO:0000313" key="2">
    <source>
        <dbReference type="EMBL" id="APL95511.1"/>
    </source>
</evidence>
<dbReference type="SUPFAM" id="SSF54593">
    <property type="entry name" value="Glyoxalase/Bleomycin resistance protein/Dihydroxybiphenyl dioxygenase"/>
    <property type="match status" value="1"/>
</dbReference>
<evidence type="ECO:0000259" key="1">
    <source>
        <dbReference type="PROSITE" id="PS51819"/>
    </source>
</evidence>
<gene>
    <name evidence="2" type="ORF">SIDU_13875</name>
</gene>
<dbReference type="Proteomes" id="UP000004550">
    <property type="component" value="Chromosome"/>
</dbReference>
<dbReference type="Pfam" id="PF00903">
    <property type="entry name" value="Glyoxalase"/>
    <property type="match status" value="1"/>
</dbReference>
<dbReference type="KEGG" id="sinb:SIDU_13875"/>